<accession>A0A9P4HDE9</accession>
<reference evidence="1" key="1">
    <citation type="journal article" date="2020" name="Stud. Mycol.">
        <title>101 Dothideomycetes genomes: a test case for predicting lifestyles and emergence of pathogens.</title>
        <authorList>
            <person name="Haridas S."/>
            <person name="Albert R."/>
            <person name="Binder M."/>
            <person name="Bloem J."/>
            <person name="Labutti K."/>
            <person name="Salamov A."/>
            <person name="Andreopoulos B."/>
            <person name="Baker S."/>
            <person name="Barry K."/>
            <person name="Bills G."/>
            <person name="Bluhm B."/>
            <person name="Cannon C."/>
            <person name="Castanera R."/>
            <person name="Culley D."/>
            <person name="Daum C."/>
            <person name="Ezra D."/>
            <person name="Gonzalez J."/>
            <person name="Henrissat B."/>
            <person name="Kuo A."/>
            <person name="Liang C."/>
            <person name="Lipzen A."/>
            <person name="Lutzoni F."/>
            <person name="Magnuson J."/>
            <person name="Mondo S."/>
            <person name="Nolan M."/>
            <person name="Ohm R."/>
            <person name="Pangilinan J."/>
            <person name="Park H.-J."/>
            <person name="Ramirez L."/>
            <person name="Alfaro M."/>
            <person name="Sun H."/>
            <person name="Tritt A."/>
            <person name="Yoshinaga Y."/>
            <person name="Zwiers L.-H."/>
            <person name="Turgeon B."/>
            <person name="Goodwin S."/>
            <person name="Spatafora J."/>
            <person name="Crous P."/>
            <person name="Grigoriev I."/>
        </authorList>
    </citation>
    <scope>NUCLEOTIDE SEQUENCE</scope>
    <source>
        <strain evidence="1">CBS 110217</strain>
    </source>
</reference>
<protein>
    <submittedName>
        <fullName evidence="1">Uncharacterized protein</fullName>
    </submittedName>
</protein>
<dbReference type="EMBL" id="ML978184">
    <property type="protein sequence ID" value="KAF2031026.1"/>
    <property type="molecule type" value="Genomic_DNA"/>
</dbReference>
<organism evidence="1 2">
    <name type="scientific">Setomelanomma holmii</name>
    <dbReference type="NCBI Taxonomy" id="210430"/>
    <lineage>
        <taxon>Eukaryota</taxon>
        <taxon>Fungi</taxon>
        <taxon>Dikarya</taxon>
        <taxon>Ascomycota</taxon>
        <taxon>Pezizomycotina</taxon>
        <taxon>Dothideomycetes</taxon>
        <taxon>Pleosporomycetidae</taxon>
        <taxon>Pleosporales</taxon>
        <taxon>Pleosporineae</taxon>
        <taxon>Phaeosphaeriaceae</taxon>
        <taxon>Setomelanomma</taxon>
    </lineage>
</organism>
<keyword evidence="2" id="KW-1185">Reference proteome</keyword>
<dbReference type="OrthoDB" id="4790878at2759"/>
<proteinExistence type="predicted"/>
<gene>
    <name evidence="1" type="ORF">EK21DRAFT_111268</name>
</gene>
<evidence type="ECO:0000313" key="1">
    <source>
        <dbReference type="EMBL" id="KAF2031026.1"/>
    </source>
</evidence>
<dbReference type="Proteomes" id="UP000799777">
    <property type="component" value="Unassembled WGS sequence"/>
</dbReference>
<sequence>MSRCACIQDPVTISNCRSPLMQLPQEIRDLLCHHTFQAERGLVVRIRNSNSCIHVREHGQDLEAKEAQCPDPYMLVCHQLWHETRKAVYKANSEIALLCESYRNPSYYTFSRMVGYIGHIAVAQLRRVEVYGRQCIDLKRTKLTWKEVCNYFTRFEPFCRSHLRTTVIIRFQRVADVTGTTWITKSFSLKELIRGPETMNDITREAAWRKELVTLELGPLITSMRQLPPNLKFSLLEKYPETAIKAEAAWGATSAKWVEEILPHARTLWEDGI</sequence>
<evidence type="ECO:0000313" key="2">
    <source>
        <dbReference type="Proteomes" id="UP000799777"/>
    </source>
</evidence>
<name>A0A9P4HDE9_9PLEO</name>
<dbReference type="AlphaFoldDB" id="A0A9P4HDE9"/>
<comment type="caution">
    <text evidence="1">The sequence shown here is derived from an EMBL/GenBank/DDBJ whole genome shotgun (WGS) entry which is preliminary data.</text>
</comment>